<keyword evidence="8" id="KW-1185">Reference proteome</keyword>
<evidence type="ECO:0000259" key="6">
    <source>
        <dbReference type="PROSITE" id="PS50048"/>
    </source>
</evidence>
<dbReference type="GO" id="GO:0005634">
    <property type="term" value="C:nucleus"/>
    <property type="evidence" value="ECO:0007669"/>
    <property type="project" value="UniProtKB-SubCell"/>
</dbReference>
<gene>
    <name evidence="7" type="ORF">Pc21g00920</name>
    <name evidence="7" type="ORF">PCH_Pc21g00920</name>
</gene>
<evidence type="ECO:0000256" key="5">
    <source>
        <dbReference type="ARBA" id="ARBA00023242"/>
    </source>
</evidence>
<comment type="subcellular location">
    <subcellularLocation>
        <location evidence="1">Nucleus</location>
    </subcellularLocation>
</comment>
<dbReference type="OMA" id="FCMHALL"/>
<reference evidence="7 8" key="1">
    <citation type="journal article" date="2008" name="Nat. Biotechnol.">
        <title>Genome sequencing and analysis of the filamentous fungus Penicillium chrysogenum.</title>
        <authorList>
            <person name="van den Berg M.A."/>
            <person name="Albang R."/>
            <person name="Albermann K."/>
            <person name="Badger J.H."/>
            <person name="Daran J.-M."/>
            <person name="Driessen A.J.M."/>
            <person name="Garcia-Estrada C."/>
            <person name="Fedorova N.D."/>
            <person name="Harris D.M."/>
            <person name="Heijne W.H.M."/>
            <person name="Joardar V.S."/>
            <person name="Kiel J.A.K.W."/>
            <person name="Kovalchuk A."/>
            <person name="Martin J.F."/>
            <person name="Nierman W.C."/>
            <person name="Nijland J.G."/>
            <person name="Pronk J.T."/>
            <person name="Roubos J.A."/>
            <person name="van der Klei I.J."/>
            <person name="van Peij N.N.M.E."/>
            <person name="Veenhuis M."/>
            <person name="von Doehren H."/>
            <person name="Wagner C."/>
            <person name="Wortman J.R."/>
            <person name="Bovenberg R.A.L."/>
        </authorList>
    </citation>
    <scope>NUCLEOTIDE SEQUENCE [LARGE SCALE GENOMIC DNA]</scope>
    <source>
        <strain evidence="8">ATCC 28089 / DSM 1075 / NRRL 1951 / Wisconsin 54-1255</strain>
    </source>
</reference>
<protein>
    <submittedName>
        <fullName evidence="7">Pc21g00920 protein</fullName>
    </submittedName>
</protein>
<dbReference type="SMART" id="SM00066">
    <property type="entry name" value="GAL4"/>
    <property type="match status" value="1"/>
</dbReference>
<sequence>MSTSTWKSKARVRTRTGCFECRKRRKKCDEQRPTCLRCVSLGSTCTWPTTTTQLMDGRRRERRQWNPKCPGLSNDDKALYTHFATTVMPRLVRPNCPSVYSDQSHILRLAQEFSPLMAIMIAIAALDLGDDVLAMQHYLDSLRSLQDCIIDAPGTGNEDGLLATTICLWLIQIKNARSDVPPNIGLHAKAAGELLWRRRPEETIESPSQPAVIFQRTCVESFLYHSTLAMLFTPSLDATAGNIPLYLAFAVNDGQNVAQPILDEPYQFFIMIANVTRIARLARELNQEERQMWTRLQSDMLQYERQDDTSNPMRRLYSRAVRILLLKKDHMRTTSERISEINSLLREGLNILEPIDIPNCLLSYALWPVAVLGAVAVNAHEQHIINSKVTPSARLRRGQAVRLQERLMNVWASPREPEDILPLQQLQLLMEPS</sequence>
<dbReference type="PROSITE" id="PS50048">
    <property type="entry name" value="ZN2_CY6_FUNGAL_2"/>
    <property type="match status" value="1"/>
</dbReference>
<keyword evidence="5" id="KW-0539">Nucleus</keyword>
<dbReference type="AlphaFoldDB" id="B6HHH4"/>
<evidence type="ECO:0000313" key="7">
    <source>
        <dbReference type="EMBL" id="CAP94989.1"/>
    </source>
</evidence>
<dbReference type="eggNOG" id="ENOG502QWIS">
    <property type="taxonomic scope" value="Eukaryota"/>
</dbReference>
<dbReference type="PANTHER" id="PTHR37534">
    <property type="entry name" value="TRANSCRIPTIONAL ACTIVATOR PROTEIN UGA3"/>
    <property type="match status" value="1"/>
</dbReference>
<dbReference type="EMBL" id="AM920436">
    <property type="protein sequence ID" value="CAP94989.1"/>
    <property type="molecule type" value="Genomic_DNA"/>
</dbReference>
<keyword evidence="4" id="KW-0804">Transcription</keyword>
<organism evidence="7 8">
    <name type="scientific">Penicillium rubens (strain ATCC 28089 / DSM 1075 / NRRL 1951 / Wisconsin 54-1255)</name>
    <name type="common">Penicillium chrysogenum</name>
    <dbReference type="NCBI Taxonomy" id="500485"/>
    <lineage>
        <taxon>Eukaryota</taxon>
        <taxon>Fungi</taxon>
        <taxon>Dikarya</taxon>
        <taxon>Ascomycota</taxon>
        <taxon>Pezizomycotina</taxon>
        <taxon>Eurotiomycetes</taxon>
        <taxon>Eurotiomycetidae</taxon>
        <taxon>Eurotiales</taxon>
        <taxon>Aspergillaceae</taxon>
        <taxon>Penicillium</taxon>
        <taxon>Penicillium chrysogenum species complex</taxon>
    </lineage>
</organism>
<evidence type="ECO:0000256" key="2">
    <source>
        <dbReference type="ARBA" id="ARBA00023015"/>
    </source>
</evidence>
<dbReference type="SUPFAM" id="SSF57701">
    <property type="entry name" value="Zn2/Cys6 DNA-binding domain"/>
    <property type="match status" value="1"/>
</dbReference>
<dbReference type="InterPro" id="IPR036864">
    <property type="entry name" value="Zn2-C6_fun-type_DNA-bd_sf"/>
</dbReference>
<evidence type="ECO:0000256" key="1">
    <source>
        <dbReference type="ARBA" id="ARBA00004123"/>
    </source>
</evidence>
<dbReference type="GO" id="GO:0008270">
    <property type="term" value="F:zinc ion binding"/>
    <property type="evidence" value="ECO:0007669"/>
    <property type="project" value="InterPro"/>
</dbReference>
<dbReference type="HOGENOM" id="CLU_023417_0_0_1"/>
<dbReference type="Gene3D" id="4.10.240.10">
    <property type="entry name" value="Zn(2)-C6 fungal-type DNA-binding domain"/>
    <property type="match status" value="1"/>
</dbReference>
<proteinExistence type="predicted"/>
<evidence type="ECO:0000256" key="3">
    <source>
        <dbReference type="ARBA" id="ARBA00023125"/>
    </source>
</evidence>
<evidence type="ECO:0000313" key="8">
    <source>
        <dbReference type="Proteomes" id="UP000000724"/>
    </source>
</evidence>
<dbReference type="CDD" id="cd00067">
    <property type="entry name" value="GAL4"/>
    <property type="match status" value="1"/>
</dbReference>
<dbReference type="Pfam" id="PF00172">
    <property type="entry name" value="Zn_clus"/>
    <property type="match status" value="1"/>
</dbReference>
<dbReference type="GO" id="GO:0003677">
    <property type="term" value="F:DNA binding"/>
    <property type="evidence" value="ECO:0007669"/>
    <property type="project" value="UniProtKB-KW"/>
</dbReference>
<keyword evidence="2" id="KW-0805">Transcription regulation</keyword>
<dbReference type="STRING" id="500485.B6HHH4"/>
<dbReference type="Proteomes" id="UP000000724">
    <property type="component" value="Contig Pc00c21"/>
</dbReference>
<dbReference type="InterPro" id="IPR021858">
    <property type="entry name" value="Fun_TF"/>
</dbReference>
<dbReference type="GO" id="GO:0000981">
    <property type="term" value="F:DNA-binding transcription factor activity, RNA polymerase II-specific"/>
    <property type="evidence" value="ECO:0007669"/>
    <property type="project" value="InterPro"/>
</dbReference>
<evidence type="ECO:0000256" key="4">
    <source>
        <dbReference type="ARBA" id="ARBA00023163"/>
    </source>
</evidence>
<dbReference type="VEuPathDB" id="FungiDB:PCH_Pc21g00920"/>
<dbReference type="BioCyc" id="PCHR:PC21G00920-MONOMER"/>
<accession>B6HHH4</accession>
<dbReference type="InterPro" id="IPR001138">
    <property type="entry name" value="Zn2Cys6_DnaBD"/>
</dbReference>
<dbReference type="Pfam" id="PF11951">
    <property type="entry name" value="Fungal_trans_2"/>
    <property type="match status" value="1"/>
</dbReference>
<dbReference type="PROSITE" id="PS00463">
    <property type="entry name" value="ZN2_CY6_FUNGAL_1"/>
    <property type="match status" value="1"/>
</dbReference>
<name>B6HHH4_PENRW</name>
<keyword evidence="3" id="KW-0238">DNA-binding</keyword>
<feature type="domain" description="Zn(2)-C6 fungal-type" evidence="6">
    <location>
        <begin position="17"/>
        <end position="47"/>
    </location>
</feature>
<dbReference type="PANTHER" id="PTHR37534:SF46">
    <property type="entry name" value="ZN(II)2CYS6 TRANSCRIPTION FACTOR (EUROFUNG)"/>
    <property type="match status" value="1"/>
</dbReference>
<dbReference type="OrthoDB" id="4937900at2759"/>